<proteinExistence type="predicted"/>
<dbReference type="InterPro" id="IPR018997">
    <property type="entry name" value="PUB_domain"/>
</dbReference>
<dbReference type="Pfam" id="PF22562">
    <property type="entry name" value="UBA_7"/>
    <property type="match status" value="1"/>
</dbReference>
<keyword evidence="5" id="KW-1185">Reference proteome</keyword>
<evidence type="ECO:0000256" key="2">
    <source>
        <dbReference type="SAM" id="MobiDB-lite"/>
    </source>
</evidence>
<dbReference type="SUPFAM" id="SSF46934">
    <property type="entry name" value="UBA-like"/>
    <property type="match status" value="1"/>
</dbReference>
<dbReference type="Proteomes" id="UP000053237">
    <property type="component" value="Unassembled WGS sequence"/>
</dbReference>
<dbReference type="PROSITE" id="PS50030">
    <property type="entry name" value="UBA"/>
    <property type="match status" value="1"/>
</dbReference>
<comment type="caution">
    <text evidence="4">The sequence shown here is derived from an EMBL/GenBank/DDBJ whole genome shotgun (WGS) entry which is preliminary data.</text>
</comment>
<dbReference type="AlphaFoldDB" id="A0A024GI98"/>
<dbReference type="PANTHER" id="PTHR46713">
    <property type="entry name" value="F13M7.16 PROTEIN"/>
    <property type="match status" value="1"/>
</dbReference>
<dbReference type="PANTHER" id="PTHR46713:SF1">
    <property type="entry name" value="F13M7.16 PROTEIN"/>
    <property type="match status" value="1"/>
</dbReference>
<dbReference type="STRING" id="65357.A0A024GI98"/>
<dbReference type="SUPFAM" id="SSF143503">
    <property type="entry name" value="PUG domain-like"/>
    <property type="match status" value="1"/>
</dbReference>
<dbReference type="Pfam" id="PF09409">
    <property type="entry name" value="PUB"/>
    <property type="match status" value="1"/>
</dbReference>
<sequence>MVDEAQNRSLIQSLVSLGGQSAFSEDPREARLKRLAKMDASAKNTDIVCDASGSCRLPSECEAGNAEDLGKTLSEEFLTQLKEMGFTQIRAQKALLATGSEGLEAAINWIGEHQEDPDIDEPISNSACANATKVLTEEEKAQKLAALEAKIEERRRERIEKEKQEKIQNEIKRRTTGRDMQKARDEIEDIQRKIAVDKLKKEREQVKIERERIRKQFEMDKLERRARGGKLTGAPFELPVESAQTETKAQESTEPKPQLSPKEQIATSIEKLKQYRIGDDGLTALKTLNMYLKNLIEQPDEEKFRSINLDNAAVRKRVASLVGGIAFLKALGYEKDESDNTLKLNIEKRDMELLKHAKTSTESAIAALT</sequence>
<dbReference type="SMART" id="SM00165">
    <property type="entry name" value="UBA"/>
    <property type="match status" value="1"/>
</dbReference>
<feature type="coiled-coil region" evidence="1">
    <location>
        <begin position="137"/>
        <end position="216"/>
    </location>
</feature>
<name>A0A024GI98_9STRA</name>
<keyword evidence="1" id="KW-0175">Coiled coil</keyword>
<dbReference type="InterPro" id="IPR009060">
    <property type="entry name" value="UBA-like_sf"/>
</dbReference>
<dbReference type="InterPro" id="IPR036339">
    <property type="entry name" value="PUB-like_dom_sf"/>
</dbReference>
<evidence type="ECO:0000256" key="1">
    <source>
        <dbReference type="SAM" id="Coils"/>
    </source>
</evidence>
<dbReference type="InParanoid" id="A0A024GI98"/>
<gene>
    <name evidence="4" type="ORF">BN9_071860</name>
</gene>
<feature type="domain" description="UBA" evidence="3">
    <location>
        <begin position="72"/>
        <end position="113"/>
    </location>
</feature>
<evidence type="ECO:0000313" key="5">
    <source>
        <dbReference type="Proteomes" id="UP000053237"/>
    </source>
</evidence>
<feature type="region of interest" description="Disordered" evidence="2">
    <location>
        <begin position="228"/>
        <end position="263"/>
    </location>
</feature>
<evidence type="ECO:0000259" key="3">
    <source>
        <dbReference type="PROSITE" id="PS50030"/>
    </source>
</evidence>
<dbReference type="OrthoDB" id="2121326at2759"/>
<dbReference type="Gene3D" id="1.20.58.2190">
    <property type="match status" value="1"/>
</dbReference>
<accession>A0A024GI98</accession>
<dbReference type="Gene3D" id="1.10.8.10">
    <property type="entry name" value="DNA helicase RuvA subunit, C-terminal domain"/>
    <property type="match status" value="1"/>
</dbReference>
<dbReference type="InterPro" id="IPR015940">
    <property type="entry name" value="UBA"/>
</dbReference>
<dbReference type="EMBL" id="CAIX01000121">
    <property type="protein sequence ID" value="CCI46257.1"/>
    <property type="molecule type" value="Genomic_DNA"/>
</dbReference>
<organism evidence="4 5">
    <name type="scientific">Albugo candida</name>
    <dbReference type="NCBI Taxonomy" id="65357"/>
    <lineage>
        <taxon>Eukaryota</taxon>
        <taxon>Sar</taxon>
        <taxon>Stramenopiles</taxon>
        <taxon>Oomycota</taxon>
        <taxon>Peronosporomycetes</taxon>
        <taxon>Albuginales</taxon>
        <taxon>Albuginaceae</taxon>
        <taxon>Albugo</taxon>
    </lineage>
</organism>
<reference evidence="4 5" key="1">
    <citation type="submission" date="2012-05" db="EMBL/GenBank/DDBJ databases">
        <title>Recombination and specialization in a pathogen metapopulation.</title>
        <authorList>
            <person name="Gardiner A."/>
            <person name="Kemen E."/>
            <person name="Schultz-Larsen T."/>
            <person name="MacLean D."/>
            <person name="Van Oosterhout C."/>
            <person name="Jones J.D.G."/>
        </authorList>
    </citation>
    <scope>NUCLEOTIDE SEQUENCE [LARGE SCALE GENOMIC DNA]</scope>
    <source>
        <strain evidence="4 5">Ac Nc2</strain>
    </source>
</reference>
<dbReference type="SMART" id="SM00580">
    <property type="entry name" value="PUG"/>
    <property type="match status" value="1"/>
</dbReference>
<protein>
    <recommendedName>
        <fullName evidence="3">UBA domain-containing protein</fullName>
    </recommendedName>
</protein>
<evidence type="ECO:0000313" key="4">
    <source>
        <dbReference type="EMBL" id="CCI46257.1"/>
    </source>
</evidence>